<dbReference type="InterPro" id="IPR045177">
    <property type="entry name" value="FDM1-5/IDN2"/>
</dbReference>
<dbReference type="Proteomes" id="UP001231189">
    <property type="component" value="Unassembled WGS sequence"/>
</dbReference>
<dbReference type="EMBL" id="JAUUTY010000003">
    <property type="protein sequence ID" value="KAK1660958.1"/>
    <property type="molecule type" value="Genomic_DNA"/>
</dbReference>
<proteinExistence type="predicted"/>
<dbReference type="Pfam" id="PF03469">
    <property type="entry name" value="XH"/>
    <property type="match status" value="1"/>
</dbReference>
<feature type="domain" description="Factor of DNA methylation 1-5/IDN2" evidence="1">
    <location>
        <begin position="13"/>
        <end position="93"/>
    </location>
</feature>
<protein>
    <recommendedName>
        <fullName evidence="1">Factor of DNA methylation 1-5/IDN2 domain-containing protein</fullName>
    </recommendedName>
</protein>
<evidence type="ECO:0000313" key="2">
    <source>
        <dbReference type="EMBL" id="KAK1660958.1"/>
    </source>
</evidence>
<accession>A0AAD8SMD3</accession>
<dbReference type="GO" id="GO:0080188">
    <property type="term" value="P:gene silencing by siRNA-directed DNA methylation"/>
    <property type="evidence" value="ECO:0007669"/>
    <property type="project" value="InterPro"/>
</dbReference>
<dbReference type="PANTHER" id="PTHR21596:SF73">
    <property type="entry name" value="FACTOR OF DNA METHYLATION 1-5_IDN2 DOMAIN-CONTAINING PROTEIN"/>
    <property type="match status" value="1"/>
</dbReference>
<keyword evidence="3" id="KW-1185">Reference proteome</keyword>
<evidence type="ECO:0000313" key="3">
    <source>
        <dbReference type="Proteomes" id="UP001231189"/>
    </source>
</evidence>
<dbReference type="InterPro" id="IPR005379">
    <property type="entry name" value="FDM1-5/IDN2_XH"/>
</dbReference>
<dbReference type="PANTHER" id="PTHR21596">
    <property type="entry name" value="RIBONUCLEASE P SUBUNIT P38"/>
    <property type="match status" value="1"/>
</dbReference>
<dbReference type="AlphaFoldDB" id="A0AAD8SMD3"/>
<reference evidence="2" key="1">
    <citation type="submission" date="2023-07" db="EMBL/GenBank/DDBJ databases">
        <title>A chromosome-level genome assembly of Lolium multiflorum.</title>
        <authorList>
            <person name="Chen Y."/>
            <person name="Copetti D."/>
            <person name="Kolliker R."/>
            <person name="Studer B."/>
        </authorList>
    </citation>
    <scope>NUCLEOTIDE SEQUENCE</scope>
    <source>
        <strain evidence="2">02402/16</strain>
        <tissue evidence="2">Leaf</tissue>
    </source>
</reference>
<comment type="caution">
    <text evidence="2">The sequence shown here is derived from an EMBL/GenBank/DDBJ whole genome shotgun (WGS) entry which is preliminary data.</text>
</comment>
<gene>
    <name evidence="2" type="ORF">QYE76_049117</name>
</gene>
<evidence type="ECO:0000259" key="1">
    <source>
        <dbReference type="Pfam" id="PF03469"/>
    </source>
</evidence>
<name>A0AAD8SMD3_LOLMU</name>
<sequence length="94" mass="11022">MCVSSNGASYLVEEIVSKDNEKLRELKEEHGEEFYTLVTKALDEINEYKSYLEEHGGEIYGVPELWNYKADRLATVKEGIQYALEKWMSNKRKR</sequence>
<organism evidence="2 3">
    <name type="scientific">Lolium multiflorum</name>
    <name type="common">Italian ryegrass</name>
    <name type="synonym">Lolium perenne subsp. multiflorum</name>
    <dbReference type="NCBI Taxonomy" id="4521"/>
    <lineage>
        <taxon>Eukaryota</taxon>
        <taxon>Viridiplantae</taxon>
        <taxon>Streptophyta</taxon>
        <taxon>Embryophyta</taxon>
        <taxon>Tracheophyta</taxon>
        <taxon>Spermatophyta</taxon>
        <taxon>Magnoliopsida</taxon>
        <taxon>Liliopsida</taxon>
        <taxon>Poales</taxon>
        <taxon>Poaceae</taxon>
        <taxon>BOP clade</taxon>
        <taxon>Pooideae</taxon>
        <taxon>Poodae</taxon>
        <taxon>Poeae</taxon>
        <taxon>Poeae Chloroplast Group 2 (Poeae type)</taxon>
        <taxon>Loliodinae</taxon>
        <taxon>Loliinae</taxon>
        <taxon>Lolium</taxon>
    </lineage>
</organism>